<dbReference type="GO" id="GO:0016301">
    <property type="term" value="F:kinase activity"/>
    <property type="evidence" value="ECO:0007669"/>
    <property type="project" value="UniProtKB-KW"/>
</dbReference>
<accession>A0A2M4CYW2</accession>
<sequence>MDLSESLKVTLNKAHPAQQPGIGVTGGPVGNPSSSEQGAGYVTEKLYMLLQLYLQNKGWSPSVELLQCFAELKDTPILPSAAYLQVLASRVGLDNQGRLVLRESGKIVLPYEHFANAVMLKHMSGPHGLHLSIEATVRAVLESYTIGRDNFGMEKEFIVEVVQSCPSPACRYYKGQIGVGPFIDQSFNPPSHISTEYLTHLQQIGPSGGSMSDAGASDTLGKGIMSQMKLPKQTSSPQHQPHPNTALFQQQQQQNRNIAQKSFESFANFSNVDKQRMLQLLDKQKHFEAFQSGHPVALSHTQVLVGAAGTKPLGAAVANKQQQQHVAAAANLLQQQQQQQQQQEQQQQSQQQQPQPQQQQQQQQQQQHQQHQQHQQQSQEQHHQHQHQQQQQQQQQPQPQQSQSVAAVTGLSISATPHHLLQPQQPPQQHAHVTLQAACNIQQQSVMPILSKANPPNSISQVQHHQHQHQHQQHQQLSIQAHLSQPPLQTVNMDTGHKLSDYMRGAVDPHENISPSKELLALHGGAWNQERDGILLSQEKIIRAFNELMRNISKMKTFIRPSMCKPYGKQSESLQKTLFDTIQLLQMLRNCLPAPHIPVSSWKGESTILGAGVSTEATMN</sequence>
<feature type="region of interest" description="Disordered" evidence="1">
    <location>
        <begin position="347"/>
        <end position="407"/>
    </location>
</feature>
<dbReference type="EMBL" id="GGFL01006342">
    <property type="protein sequence ID" value="MBW70520.1"/>
    <property type="molecule type" value="Transcribed_RNA"/>
</dbReference>
<reference evidence="2" key="1">
    <citation type="submission" date="2018-01" db="EMBL/GenBank/DDBJ databases">
        <title>An insight into the sialome of Amazonian anophelines.</title>
        <authorList>
            <person name="Ribeiro J.M."/>
            <person name="Scarpassa V."/>
            <person name="Calvo E."/>
        </authorList>
    </citation>
    <scope>NUCLEOTIDE SEQUENCE</scope>
</reference>
<dbReference type="VEuPathDB" id="VectorBase:ADAR2_008650"/>
<name>A0A2M4CYW2_ANODA</name>
<keyword evidence="2" id="KW-0418">Kinase</keyword>
<protein>
    <submittedName>
        <fullName evidence="2">Putative cyclin-dependent serine/threonine-protein kinase</fullName>
    </submittedName>
</protein>
<dbReference type="AlphaFoldDB" id="A0A2M4CYW2"/>
<feature type="compositionally biased region" description="Low complexity" evidence="1">
    <location>
        <begin position="347"/>
        <end position="379"/>
    </location>
</feature>
<feature type="compositionally biased region" description="Low complexity" evidence="1">
    <location>
        <begin position="387"/>
        <end position="404"/>
    </location>
</feature>
<evidence type="ECO:0000313" key="2">
    <source>
        <dbReference type="EMBL" id="MBW70520.1"/>
    </source>
</evidence>
<keyword evidence="2" id="KW-0808">Transferase</keyword>
<proteinExistence type="predicted"/>
<dbReference type="VEuPathDB" id="VectorBase:ADAC003741"/>
<organism evidence="2">
    <name type="scientific">Anopheles darlingi</name>
    <name type="common">Mosquito</name>
    <dbReference type="NCBI Taxonomy" id="43151"/>
    <lineage>
        <taxon>Eukaryota</taxon>
        <taxon>Metazoa</taxon>
        <taxon>Ecdysozoa</taxon>
        <taxon>Arthropoda</taxon>
        <taxon>Hexapoda</taxon>
        <taxon>Insecta</taxon>
        <taxon>Pterygota</taxon>
        <taxon>Neoptera</taxon>
        <taxon>Endopterygota</taxon>
        <taxon>Diptera</taxon>
        <taxon>Nematocera</taxon>
        <taxon>Culicoidea</taxon>
        <taxon>Culicidae</taxon>
        <taxon>Anophelinae</taxon>
        <taxon>Anopheles</taxon>
    </lineage>
</organism>
<evidence type="ECO:0000256" key="1">
    <source>
        <dbReference type="SAM" id="MobiDB-lite"/>
    </source>
</evidence>
<feature type="region of interest" description="Disordered" evidence="1">
    <location>
        <begin position="451"/>
        <end position="479"/>
    </location>
</feature>